<dbReference type="eggNOG" id="ENOG502QTWK">
    <property type="taxonomic scope" value="Eukaryota"/>
</dbReference>
<evidence type="ECO:0008006" key="3">
    <source>
        <dbReference type="Google" id="ProtNLM"/>
    </source>
</evidence>
<reference evidence="2" key="1">
    <citation type="submission" date="2003-08" db="EMBL/GenBank/DDBJ databases">
        <authorList>
            <person name="Birren B."/>
            <person name="Nusbaum C."/>
            <person name="Abebe A."/>
            <person name="Abouelleil A."/>
            <person name="Adekoya E."/>
            <person name="Ait-zahra M."/>
            <person name="Allen N."/>
            <person name="Allen T."/>
            <person name="An P."/>
            <person name="Anderson M."/>
            <person name="Anderson S."/>
            <person name="Arachchi H."/>
            <person name="Armbruster J."/>
            <person name="Bachantsang P."/>
            <person name="Baldwin J."/>
            <person name="Barry A."/>
            <person name="Bayul T."/>
            <person name="Blitshsteyn B."/>
            <person name="Bloom T."/>
            <person name="Blye J."/>
            <person name="Boguslavskiy L."/>
            <person name="Borowsky M."/>
            <person name="Boukhgalter B."/>
            <person name="Brunache A."/>
            <person name="Butler J."/>
            <person name="Calixte N."/>
            <person name="Calvo S."/>
            <person name="Camarata J."/>
            <person name="Campo K."/>
            <person name="Chang J."/>
            <person name="Cheshatsang Y."/>
            <person name="Citroen M."/>
            <person name="Collymore A."/>
            <person name="Considine T."/>
            <person name="Cook A."/>
            <person name="Cooke P."/>
            <person name="Corum B."/>
            <person name="Cuomo C."/>
            <person name="David R."/>
            <person name="Dawoe T."/>
            <person name="Degray S."/>
            <person name="Dodge S."/>
            <person name="Dooley K."/>
            <person name="Dorje P."/>
            <person name="Dorjee K."/>
            <person name="Dorris L."/>
            <person name="Duffey N."/>
            <person name="Dupes A."/>
            <person name="Elkins T."/>
            <person name="Engels R."/>
            <person name="Erickson J."/>
            <person name="Farina A."/>
            <person name="Faro S."/>
            <person name="Ferreira P."/>
            <person name="Fischer H."/>
            <person name="Fitzgerald M."/>
            <person name="Foley K."/>
            <person name="Gage D."/>
            <person name="Galagan J."/>
            <person name="Gearin G."/>
            <person name="Gnerre S."/>
            <person name="Gnirke A."/>
            <person name="Goyette A."/>
            <person name="Graham J."/>
            <person name="Grandbois E."/>
            <person name="Gyaltsen K."/>
            <person name="Hafez N."/>
            <person name="Hagopian D."/>
            <person name="Hagos B."/>
            <person name="Hall J."/>
            <person name="Hatcher B."/>
            <person name="Heller A."/>
            <person name="Higgins H."/>
            <person name="Honan T."/>
            <person name="Horn A."/>
            <person name="Houde N."/>
            <person name="Hughes L."/>
            <person name="Hulme W."/>
            <person name="Husby E."/>
            <person name="Iliev I."/>
            <person name="Jaffe D."/>
            <person name="Jones C."/>
            <person name="Kamal M."/>
            <person name="Kamat A."/>
            <person name="Kamvysselis M."/>
            <person name="Karlsson E."/>
            <person name="Kells C."/>
            <person name="Kieu A."/>
            <person name="Kisner P."/>
            <person name="Kodira C."/>
            <person name="Kulbokas E."/>
            <person name="Labutti K."/>
            <person name="Lama D."/>
            <person name="Landers T."/>
            <person name="Leger J."/>
            <person name="Levine S."/>
            <person name="Lewis D."/>
            <person name="Lewis T."/>
            <person name="Lindblad-toh K."/>
            <person name="Liu X."/>
            <person name="Lokyitsang T."/>
            <person name="Lokyitsang Y."/>
            <person name="Lucien O."/>
            <person name="Lui A."/>
            <person name="Ma L.J."/>
            <person name="Mabbitt R."/>
            <person name="Macdonald J."/>
            <person name="Maclean C."/>
            <person name="Major J."/>
            <person name="Manning J."/>
            <person name="Marabella R."/>
            <person name="Maru K."/>
            <person name="Matthews C."/>
            <person name="Mauceli E."/>
            <person name="Mccarthy M."/>
            <person name="Mcdonough S."/>
            <person name="Mcghee T."/>
            <person name="Meldrim J."/>
            <person name="Meneus L."/>
            <person name="Mesirov J."/>
            <person name="Mihalev A."/>
            <person name="Mihova T."/>
            <person name="Mikkelsen T."/>
            <person name="Mlenga V."/>
            <person name="Moru K."/>
            <person name="Mozes J."/>
            <person name="Mulrain L."/>
            <person name="Munson G."/>
            <person name="Naylor J."/>
            <person name="Newes C."/>
            <person name="Nguyen C."/>
            <person name="Nguyen N."/>
            <person name="Nguyen T."/>
            <person name="Nicol R."/>
            <person name="Nielsen C."/>
            <person name="Nizzari M."/>
            <person name="Norbu C."/>
            <person name="Norbu N."/>
            <person name="O'donnell P."/>
            <person name="Okoawo O."/>
            <person name="O'leary S."/>
            <person name="Omotosho B."/>
            <person name="O'neill K."/>
            <person name="Osman S."/>
            <person name="Parker S."/>
            <person name="Perrin D."/>
            <person name="Phunkhang P."/>
            <person name="Piqani B."/>
            <person name="Purcell S."/>
            <person name="Rachupka T."/>
            <person name="Ramasamy U."/>
            <person name="Rameau R."/>
            <person name="Ray V."/>
            <person name="Raymond C."/>
            <person name="Retta R."/>
            <person name="Richardson S."/>
            <person name="Rise C."/>
            <person name="Rodriguez J."/>
            <person name="Rogers J."/>
            <person name="Rogov P."/>
            <person name="Rutman M."/>
            <person name="Schupbach R."/>
            <person name="Seaman C."/>
            <person name="Settipalli S."/>
            <person name="Sharpe T."/>
            <person name="Sheridan J."/>
            <person name="Sherpa N."/>
            <person name="Shi J."/>
            <person name="Smirnov S."/>
            <person name="Smith C."/>
            <person name="Sougnez C."/>
            <person name="Spencer B."/>
            <person name="Stalker J."/>
            <person name="Stange-thomann N."/>
            <person name="Stavropoulos S."/>
            <person name="Stetson K."/>
            <person name="Stone C."/>
            <person name="Stone S."/>
            <person name="Stubbs M."/>
            <person name="Talamas J."/>
            <person name="Tchuinga P."/>
            <person name="Tenzing P."/>
            <person name="Tesfaye S."/>
            <person name="Theodore J."/>
            <person name="Thoulutsang Y."/>
            <person name="Topham K."/>
            <person name="Towey S."/>
            <person name="Tsamla T."/>
            <person name="Tsomo N."/>
            <person name="Vallee D."/>
            <person name="Vassiliev H."/>
            <person name="Venkataraman V."/>
            <person name="Vinson J."/>
            <person name="Vo A."/>
            <person name="Wade C."/>
            <person name="Wang S."/>
            <person name="Wangchuk T."/>
            <person name="Wangdi T."/>
            <person name="Whittaker C."/>
            <person name="Wilkinson J."/>
            <person name="Wu Y."/>
            <person name="Wyman D."/>
            <person name="Yadav S."/>
            <person name="Yang S."/>
            <person name="Yang X."/>
            <person name="Yeager S."/>
            <person name="Yee E."/>
            <person name="Young G."/>
            <person name="Zainoun J."/>
            <person name="Zembeck L."/>
            <person name="Zimmer A."/>
            <person name="Zody M."/>
            <person name="Lander E."/>
        </authorList>
    </citation>
    <scope>NUCLEOTIDE SEQUENCE [LARGE SCALE GENOMIC DNA]</scope>
</reference>
<dbReference type="STRING" id="51511.ENSCSAVP00000014499"/>
<dbReference type="GO" id="GO:0005737">
    <property type="term" value="C:cytoplasm"/>
    <property type="evidence" value="ECO:0007669"/>
    <property type="project" value="TreeGrafter"/>
</dbReference>
<protein>
    <recommendedName>
        <fullName evidence="3">EF-hand domain-containing protein</fullName>
    </recommendedName>
</protein>
<reference evidence="1" key="3">
    <citation type="submission" date="2025-09" db="UniProtKB">
        <authorList>
            <consortium name="Ensembl"/>
        </authorList>
    </citation>
    <scope>IDENTIFICATION</scope>
</reference>
<reference evidence="1" key="2">
    <citation type="submission" date="2025-08" db="UniProtKB">
        <authorList>
            <consortium name="Ensembl"/>
        </authorList>
    </citation>
    <scope>IDENTIFICATION</scope>
</reference>
<dbReference type="GeneTree" id="ENSGT00940000165060"/>
<dbReference type="Proteomes" id="UP000007875">
    <property type="component" value="Unassembled WGS sequence"/>
</dbReference>
<dbReference type="AlphaFoldDB" id="H2ZA84"/>
<dbReference type="InParanoid" id="H2ZA84"/>
<dbReference type="Ensembl" id="ENSCSAVT00000014664.1">
    <property type="protein sequence ID" value="ENSCSAVP00000014499.1"/>
    <property type="gene ID" value="ENSCSAVG00000008490.1"/>
</dbReference>
<dbReference type="HOGENOM" id="CLU_1402003_0_0_1"/>
<dbReference type="PANTHER" id="PTHR16306">
    <property type="entry name" value="TRANSLIN-ASSOCIATED FACTOR X-INTERACTING PROTEIN 1"/>
    <property type="match status" value="1"/>
</dbReference>
<keyword evidence="2" id="KW-1185">Reference proteome</keyword>
<dbReference type="PANTHER" id="PTHR16306:SF0">
    <property type="entry name" value="TRANSLIN-ASSOCIATED FACTOR X-INTERACTING PROTEIN 1"/>
    <property type="match status" value="1"/>
</dbReference>
<name>H2ZA84_CIOSA</name>
<proteinExistence type="predicted"/>
<accession>H2ZA84</accession>
<evidence type="ECO:0000313" key="1">
    <source>
        <dbReference type="Ensembl" id="ENSCSAVP00000014499.1"/>
    </source>
</evidence>
<dbReference type="OMA" id="YEEMEIM"/>
<evidence type="ECO:0000313" key="2">
    <source>
        <dbReference type="Proteomes" id="UP000007875"/>
    </source>
</evidence>
<sequence>MADFLHDFFMQRFNNLEDITAEWGYSLLDALSNYKDEHYANVFLSILEGDSTEDLYYEEMEIMKKLMTELDRVDVEKTGNLSIDQFMAALNAVFPLKQEPSTQALFDAAIQELELQVDENTLIDYKALFTEDEEGHTGAFLNTLKLQDNDESQAYVTEIGNQLEGNEKISVAELRNVLLTNDPKIDADHMTKIP</sequence>
<organism evidence="1 2">
    <name type="scientific">Ciona savignyi</name>
    <name type="common">Pacific transparent sea squirt</name>
    <dbReference type="NCBI Taxonomy" id="51511"/>
    <lineage>
        <taxon>Eukaryota</taxon>
        <taxon>Metazoa</taxon>
        <taxon>Chordata</taxon>
        <taxon>Tunicata</taxon>
        <taxon>Ascidiacea</taxon>
        <taxon>Phlebobranchia</taxon>
        <taxon>Cionidae</taxon>
        <taxon>Ciona</taxon>
    </lineage>
</organism>